<evidence type="ECO:0000256" key="2">
    <source>
        <dbReference type="ARBA" id="ARBA00005695"/>
    </source>
</evidence>
<keyword evidence="4" id="KW-0732">Signal</keyword>
<dbReference type="Gene3D" id="3.40.190.10">
    <property type="entry name" value="Periplasmic binding protein-like II"/>
    <property type="match status" value="1"/>
</dbReference>
<evidence type="ECO:0000256" key="3">
    <source>
        <dbReference type="ARBA" id="ARBA00022448"/>
    </source>
</evidence>
<dbReference type="InterPro" id="IPR006311">
    <property type="entry name" value="TAT_signal"/>
</dbReference>
<evidence type="ECO:0000256" key="4">
    <source>
        <dbReference type="ARBA" id="ARBA00022729"/>
    </source>
</evidence>
<dbReference type="GO" id="GO:0030288">
    <property type="term" value="C:outer membrane-bounded periplasmic space"/>
    <property type="evidence" value="ECO:0007669"/>
    <property type="project" value="UniProtKB-ARBA"/>
</dbReference>
<dbReference type="AlphaFoldDB" id="A0A7C9GT28"/>
<proteinExistence type="inferred from homology"/>
<reference evidence="6 7" key="1">
    <citation type="submission" date="2019-09" db="EMBL/GenBank/DDBJ databases">
        <title>Polymorphobacter sp. isolated from a lake in China.</title>
        <authorList>
            <person name="Liu Z."/>
        </authorList>
    </citation>
    <scope>NUCLEOTIDE SEQUENCE [LARGE SCALE GENOMIC DNA]</scope>
    <source>
        <strain evidence="6 7">D40P</strain>
    </source>
</reference>
<evidence type="ECO:0000259" key="5">
    <source>
        <dbReference type="Pfam" id="PF00496"/>
    </source>
</evidence>
<dbReference type="InterPro" id="IPR039424">
    <property type="entry name" value="SBP_5"/>
</dbReference>
<sequence length="511" mass="56270">MLAAAADAGSIDRRSFLQHASWLGAAVPLGACAAAPGPSNDRLRFVCAVQAISDPALSAWVEASNLYRNVLEFLTEVDADNIVRPALAESWRPSADLRTWTFTLKPGVRWSNGQPLTAADIGHNFDRWLAPGSKSVNRTALAAITGFERLDDRRFALHLARPLCTLAEQLYSPTCAIVHPGFDGTRWTDGPIGTGPYRLTDFQVGRQARFDRRDDYWGPPALLRQIDVIDLGPDVATHVAALAAGQVDMLYRIGVSELDLVERLPAARLLRHPSAMTICMRMKIDQAPFDDIRVRRAIQLAADNAAMLRLGHRGFGILADHTHVSALQPDHGSLAPQARDVREARRLLAAAGFSSGLDLSLVLGNTTGRWEQDVAQILQQNLAEAGIRLALKVLPPTEYWSVWDKVPFGLTSWGHRPLGIMTLDLGYRGGSSWNETGFADPQFDTLLDTAMAVVDPVARRGVMAQAQQRLRDAAVIMQPFWPEKFTAVSPRIRGHVLHPADYFRLERVWLA</sequence>
<comment type="caution">
    <text evidence="6">The sequence shown here is derived from an EMBL/GenBank/DDBJ whole genome shotgun (WGS) entry which is preliminary data.</text>
</comment>
<gene>
    <name evidence="6" type="ORF">F3168_02960</name>
</gene>
<dbReference type="GO" id="GO:0043190">
    <property type="term" value="C:ATP-binding cassette (ABC) transporter complex"/>
    <property type="evidence" value="ECO:0007669"/>
    <property type="project" value="InterPro"/>
</dbReference>
<keyword evidence="7" id="KW-1185">Reference proteome</keyword>
<dbReference type="PROSITE" id="PS51318">
    <property type="entry name" value="TAT"/>
    <property type="match status" value="1"/>
</dbReference>
<dbReference type="GO" id="GO:0015833">
    <property type="term" value="P:peptide transport"/>
    <property type="evidence" value="ECO:0007669"/>
    <property type="project" value="TreeGrafter"/>
</dbReference>
<protein>
    <submittedName>
        <fullName evidence="6">ABC transporter substrate-binding protein</fullName>
    </submittedName>
</protein>
<dbReference type="PIRSF" id="PIRSF002741">
    <property type="entry name" value="MppA"/>
    <property type="match status" value="1"/>
</dbReference>
<dbReference type="Pfam" id="PF00496">
    <property type="entry name" value="SBP_bac_5"/>
    <property type="match status" value="1"/>
</dbReference>
<evidence type="ECO:0000313" key="6">
    <source>
        <dbReference type="EMBL" id="MQT16218.1"/>
    </source>
</evidence>
<evidence type="ECO:0000256" key="1">
    <source>
        <dbReference type="ARBA" id="ARBA00004418"/>
    </source>
</evidence>
<dbReference type="SUPFAM" id="SSF53850">
    <property type="entry name" value="Periplasmic binding protein-like II"/>
    <property type="match status" value="1"/>
</dbReference>
<dbReference type="OrthoDB" id="8144963at2"/>
<dbReference type="InterPro" id="IPR030678">
    <property type="entry name" value="Peptide/Ni-bd"/>
</dbReference>
<dbReference type="Proteomes" id="UP000481327">
    <property type="component" value="Unassembled WGS sequence"/>
</dbReference>
<comment type="similarity">
    <text evidence="2">Belongs to the bacterial solute-binding protein 5 family.</text>
</comment>
<dbReference type="CDD" id="cd08503">
    <property type="entry name" value="PBP2_NikA_DppA_OppA_like_17"/>
    <property type="match status" value="1"/>
</dbReference>
<dbReference type="Gene3D" id="3.90.76.10">
    <property type="entry name" value="Dipeptide-binding Protein, Domain 1"/>
    <property type="match status" value="1"/>
</dbReference>
<dbReference type="PANTHER" id="PTHR30290">
    <property type="entry name" value="PERIPLASMIC BINDING COMPONENT OF ABC TRANSPORTER"/>
    <property type="match status" value="1"/>
</dbReference>
<dbReference type="GO" id="GO:1904680">
    <property type="term" value="F:peptide transmembrane transporter activity"/>
    <property type="evidence" value="ECO:0007669"/>
    <property type="project" value="TreeGrafter"/>
</dbReference>
<keyword evidence="3" id="KW-0813">Transport</keyword>
<comment type="subcellular location">
    <subcellularLocation>
        <location evidence="1">Periplasm</location>
    </subcellularLocation>
</comment>
<organism evidence="6 7">
    <name type="scientific">Sandarakinorhabdus fusca</name>
    <dbReference type="NCBI Taxonomy" id="1439888"/>
    <lineage>
        <taxon>Bacteria</taxon>
        <taxon>Pseudomonadati</taxon>
        <taxon>Pseudomonadota</taxon>
        <taxon>Alphaproteobacteria</taxon>
        <taxon>Sphingomonadales</taxon>
        <taxon>Sphingosinicellaceae</taxon>
        <taxon>Sandarakinorhabdus</taxon>
    </lineage>
</organism>
<dbReference type="Gene3D" id="3.10.105.10">
    <property type="entry name" value="Dipeptide-binding Protein, Domain 3"/>
    <property type="match status" value="1"/>
</dbReference>
<evidence type="ECO:0000313" key="7">
    <source>
        <dbReference type="Proteomes" id="UP000481327"/>
    </source>
</evidence>
<dbReference type="EMBL" id="WIOL01000001">
    <property type="protein sequence ID" value="MQT16218.1"/>
    <property type="molecule type" value="Genomic_DNA"/>
</dbReference>
<accession>A0A7C9GT28</accession>
<dbReference type="PANTHER" id="PTHR30290:SF10">
    <property type="entry name" value="PERIPLASMIC OLIGOPEPTIDE-BINDING PROTEIN-RELATED"/>
    <property type="match status" value="1"/>
</dbReference>
<name>A0A7C9GT28_9SPHN</name>
<feature type="domain" description="Solute-binding protein family 5" evidence="5">
    <location>
        <begin position="83"/>
        <end position="414"/>
    </location>
</feature>
<dbReference type="InterPro" id="IPR000914">
    <property type="entry name" value="SBP_5_dom"/>
</dbReference>